<organism evidence="2 3">
    <name type="scientific">Tilletia horrida</name>
    <dbReference type="NCBI Taxonomy" id="155126"/>
    <lineage>
        <taxon>Eukaryota</taxon>
        <taxon>Fungi</taxon>
        <taxon>Dikarya</taxon>
        <taxon>Basidiomycota</taxon>
        <taxon>Ustilaginomycotina</taxon>
        <taxon>Exobasidiomycetes</taxon>
        <taxon>Tilletiales</taxon>
        <taxon>Tilletiaceae</taxon>
        <taxon>Tilletia</taxon>
    </lineage>
</organism>
<feature type="region of interest" description="Disordered" evidence="1">
    <location>
        <begin position="435"/>
        <end position="463"/>
    </location>
</feature>
<reference evidence="2" key="1">
    <citation type="journal article" date="2023" name="PhytoFront">
        <title>Draft Genome Resources of Seven Strains of Tilletia horrida, Causal Agent of Kernel Smut of Rice.</title>
        <authorList>
            <person name="Khanal S."/>
            <person name="Antony Babu S."/>
            <person name="Zhou X.G."/>
        </authorList>
    </citation>
    <scope>NUCLEOTIDE SEQUENCE</scope>
    <source>
        <strain evidence="2">TX3</strain>
    </source>
</reference>
<proteinExistence type="predicted"/>
<dbReference type="AlphaFoldDB" id="A0AAN6GHL6"/>
<sequence>MPIPVLPGELINLIVANAIVPSPTEDESYRTFGRRIRDLSLVSPAFKMAVQLQLRQNFHTFRVDKDSLVRARIVPWLPDPRDAFVIHRTWWAQVAKQELEDVNNIERASAALNQTDFSVVRTLSLDLRISRIHADSGPRMFQRFQVPQWVAVTNILTRMVDTARSLEELHLRIPPQQSMVDMVQTIIANNIRLRSIIVEIDSVNQPNSIYQPKVDLTSLCNDKVVYSQLTCFIIRAPTASCTVTNSAFLFDRLRKVKLFALSVAALDTPLPNWQWVRKFLQHTPDLERCDVSVSYRNASDKTAFLREEPATLSNLTNLILDLKDVDTRILLNLDAPKLSYLRIHSPIDIDHWPCIPQDHFPSLFSVNIWCPGSSATRMDVLGIPRSKYAHNLNDRHNYSLHHGAEFLAYVKPYAASHPGPRTSTVQEHLPGQIDLTAHDDDDIDDDDEADSELSDFDSSDLESLSDVDADGEVDANHVNAEAGAADHRGDAVQQHHDSVLGSNLSFTNAGDDNSSTSDGDASADSADTTSVDNSLSVSAKVAADSQRRTPQAGAAASQPTVVTAVGEPSATPIVASTSRSQPSFDPSARMPSGQDVPATSRNGSVPSFDALIAVALSSSASTLNRRRREDDVEDSFPSKRIHTT</sequence>
<keyword evidence="3" id="KW-1185">Reference proteome</keyword>
<feature type="region of interest" description="Disordered" evidence="1">
    <location>
        <begin position="619"/>
        <end position="644"/>
    </location>
</feature>
<evidence type="ECO:0000313" key="2">
    <source>
        <dbReference type="EMBL" id="KAK0541222.1"/>
    </source>
</evidence>
<name>A0AAN6GHL6_9BASI</name>
<comment type="caution">
    <text evidence="2">The sequence shown here is derived from an EMBL/GenBank/DDBJ whole genome shotgun (WGS) entry which is preliminary data.</text>
</comment>
<evidence type="ECO:0000256" key="1">
    <source>
        <dbReference type="SAM" id="MobiDB-lite"/>
    </source>
</evidence>
<gene>
    <name evidence="2" type="ORF">OC842_000055</name>
</gene>
<dbReference type="EMBL" id="JAPDMQ010000002">
    <property type="protein sequence ID" value="KAK0541222.1"/>
    <property type="molecule type" value="Genomic_DNA"/>
</dbReference>
<feature type="compositionally biased region" description="Acidic residues" evidence="1">
    <location>
        <begin position="439"/>
        <end position="463"/>
    </location>
</feature>
<protein>
    <submittedName>
        <fullName evidence="2">Uncharacterized protein</fullName>
    </submittedName>
</protein>
<accession>A0AAN6GHL6</accession>
<dbReference type="Proteomes" id="UP001176521">
    <property type="component" value="Unassembled WGS sequence"/>
</dbReference>
<feature type="compositionally biased region" description="Low complexity" evidence="1">
    <location>
        <begin position="507"/>
        <end position="534"/>
    </location>
</feature>
<feature type="compositionally biased region" description="Polar residues" evidence="1">
    <location>
        <begin position="574"/>
        <end position="584"/>
    </location>
</feature>
<evidence type="ECO:0000313" key="3">
    <source>
        <dbReference type="Proteomes" id="UP001176521"/>
    </source>
</evidence>
<feature type="region of interest" description="Disordered" evidence="1">
    <location>
        <begin position="501"/>
        <end position="603"/>
    </location>
</feature>